<dbReference type="AlphaFoldDB" id="A0A2U3L7E1"/>
<accession>A0A2U3L7E1</accession>
<protein>
    <submittedName>
        <fullName evidence="1">Uncharacterized protein</fullName>
    </submittedName>
</protein>
<proteinExistence type="predicted"/>
<evidence type="ECO:0000313" key="1">
    <source>
        <dbReference type="EMBL" id="SPF47806.1"/>
    </source>
</evidence>
<dbReference type="EMBL" id="OMOF01000330">
    <property type="protein sequence ID" value="SPF47806.1"/>
    <property type="molecule type" value="Genomic_DNA"/>
</dbReference>
<gene>
    <name evidence="1" type="ORF">SBF1_3960010</name>
</gene>
<reference evidence="2" key="1">
    <citation type="submission" date="2018-02" db="EMBL/GenBank/DDBJ databases">
        <authorList>
            <person name="Hausmann B."/>
        </authorList>
    </citation>
    <scope>NUCLEOTIDE SEQUENCE [LARGE SCALE GENOMIC DNA]</scope>
    <source>
        <strain evidence="2">Peat soil MAG SbF1</strain>
    </source>
</reference>
<name>A0A2U3L7E1_9FIRM</name>
<evidence type="ECO:0000313" key="2">
    <source>
        <dbReference type="Proteomes" id="UP000238916"/>
    </source>
</evidence>
<dbReference type="OrthoDB" id="1898447at2"/>
<organism evidence="1 2">
    <name type="scientific">Candidatus Desulfosporosinus infrequens</name>
    <dbReference type="NCBI Taxonomy" id="2043169"/>
    <lineage>
        <taxon>Bacteria</taxon>
        <taxon>Bacillati</taxon>
        <taxon>Bacillota</taxon>
        <taxon>Clostridia</taxon>
        <taxon>Eubacteriales</taxon>
        <taxon>Desulfitobacteriaceae</taxon>
        <taxon>Desulfosporosinus</taxon>
    </lineage>
</organism>
<sequence length="230" mass="26636">MSKIKLMYDVINTMKEKEVLSGTFKAEIKKDQIQIASFTNEFEKNLLNGETKAKISTELDCDGKKMKHQSQTEFTMQGCCQGHRHHGFMRHMHHHHHDLHSGQTHEDIKCGGIKGKLTKLAFVLNIFNQIKVEEKEDESVILSLNLNEIPDEIKIAIQERISQRTMPEHHQHHGFMKELLTLQDPNIECILWISKNREVEKVLLTVNGKRTNELNENHDLNLKAELCLSV</sequence>
<dbReference type="Proteomes" id="UP000238916">
    <property type="component" value="Unassembled WGS sequence"/>
</dbReference>